<dbReference type="FunFam" id="3.40.50.2300:FF:000188">
    <property type="entry name" value="Glutamate receptor"/>
    <property type="match status" value="1"/>
</dbReference>
<dbReference type="Pfam" id="PF01094">
    <property type="entry name" value="ANF_receptor"/>
    <property type="match status" value="1"/>
</dbReference>
<dbReference type="Gene3D" id="3.40.190.10">
    <property type="entry name" value="Periplasmic binding protein-like II"/>
    <property type="match status" value="1"/>
</dbReference>
<evidence type="ECO:0000313" key="15">
    <source>
        <dbReference type="Proteomes" id="UP001141552"/>
    </source>
</evidence>
<dbReference type="SUPFAM" id="SSF53822">
    <property type="entry name" value="Periplasmic binding protein-like I"/>
    <property type="match status" value="1"/>
</dbReference>
<dbReference type="OrthoDB" id="5984008at2759"/>
<comment type="function">
    <text evidence="12">Glutamate-gated receptor that probably acts as a non-selective cation channel. May be involved in light-signal transduction and calcium homeostasis via the regulation of calcium influx into cells.</text>
</comment>
<comment type="caution">
    <text evidence="14">The sequence shown here is derived from an EMBL/GenBank/DDBJ whole genome shotgun (WGS) entry which is preliminary data.</text>
</comment>
<evidence type="ECO:0000256" key="12">
    <source>
        <dbReference type="ARBA" id="ARBA00049638"/>
    </source>
</evidence>
<comment type="subcellular location">
    <subcellularLocation>
        <location evidence="1">Membrane</location>
        <topology evidence="1">Multi-pass membrane protein</topology>
    </subcellularLocation>
</comment>
<dbReference type="InterPro" id="IPR001828">
    <property type="entry name" value="ANF_lig-bd_rcpt"/>
</dbReference>
<dbReference type="GO" id="GO:0016020">
    <property type="term" value="C:membrane"/>
    <property type="evidence" value="ECO:0007669"/>
    <property type="project" value="UniProtKB-SubCell"/>
</dbReference>
<evidence type="ECO:0000256" key="2">
    <source>
        <dbReference type="ARBA" id="ARBA00011095"/>
    </source>
</evidence>
<protein>
    <recommendedName>
        <fullName evidence="13">Ionotropic glutamate receptor C-terminal domain-containing protein</fullName>
    </recommendedName>
</protein>
<keyword evidence="4" id="KW-0812">Transmembrane</keyword>
<dbReference type="PANTHER" id="PTHR34836:SF1">
    <property type="entry name" value="OS09G0428600 PROTEIN"/>
    <property type="match status" value="1"/>
</dbReference>
<dbReference type="GO" id="GO:0015276">
    <property type="term" value="F:ligand-gated monoatomic ion channel activity"/>
    <property type="evidence" value="ECO:0007669"/>
    <property type="project" value="InterPro"/>
</dbReference>
<dbReference type="InterPro" id="IPR001320">
    <property type="entry name" value="Iontro_rcpt_C"/>
</dbReference>
<evidence type="ECO:0000256" key="6">
    <source>
        <dbReference type="ARBA" id="ARBA00023065"/>
    </source>
</evidence>
<dbReference type="Gene3D" id="3.40.50.2300">
    <property type="match status" value="1"/>
</dbReference>
<evidence type="ECO:0000256" key="8">
    <source>
        <dbReference type="ARBA" id="ARBA00023170"/>
    </source>
</evidence>
<evidence type="ECO:0000256" key="9">
    <source>
        <dbReference type="ARBA" id="ARBA00023180"/>
    </source>
</evidence>
<keyword evidence="9" id="KW-0325">Glycoprotein</keyword>
<evidence type="ECO:0000256" key="3">
    <source>
        <dbReference type="ARBA" id="ARBA00022448"/>
    </source>
</evidence>
<accession>A0A9Q0FHH7</accession>
<dbReference type="InterPro" id="IPR015683">
    <property type="entry name" value="Ionotropic_Glu_rcpt"/>
</dbReference>
<dbReference type="SUPFAM" id="SSF53850">
    <property type="entry name" value="Periplasmic binding protein-like II"/>
    <property type="match status" value="1"/>
</dbReference>
<keyword evidence="10" id="KW-1071">Ligand-gated ion channel</keyword>
<evidence type="ECO:0000256" key="11">
    <source>
        <dbReference type="ARBA" id="ARBA00023303"/>
    </source>
</evidence>
<evidence type="ECO:0000313" key="14">
    <source>
        <dbReference type="EMBL" id="KAJ4831559.1"/>
    </source>
</evidence>
<feature type="domain" description="Ionotropic glutamate receptor C-terminal" evidence="13">
    <location>
        <begin position="381"/>
        <end position="553"/>
    </location>
</feature>
<dbReference type="Proteomes" id="UP001141552">
    <property type="component" value="Unassembled WGS sequence"/>
</dbReference>
<reference evidence="14" key="2">
    <citation type="journal article" date="2023" name="Plants (Basel)">
        <title>Annotation of the Turnera subulata (Passifloraceae) Draft Genome Reveals the S-Locus Evolved after the Divergence of Turneroideae from Passifloroideae in a Stepwise Manner.</title>
        <authorList>
            <person name="Henning P.M."/>
            <person name="Roalson E.H."/>
            <person name="Mir W."/>
            <person name="McCubbin A.G."/>
            <person name="Shore J.S."/>
        </authorList>
    </citation>
    <scope>NUCLEOTIDE SEQUENCE</scope>
    <source>
        <strain evidence="14">F60SS</strain>
    </source>
</reference>
<evidence type="ECO:0000259" key="13">
    <source>
        <dbReference type="SMART" id="SM00079"/>
    </source>
</evidence>
<keyword evidence="11" id="KW-0407">Ion channel</keyword>
<evidence type="ECO:0000256" key="4">
    <source>
        <dbReference type="ARBA" id="ARBA00022692"/>
    </source>
</evidence>
<dbReference type="InterPro" id="IPR028082">
    <property type="entry name" value="Peripla_BP_I"/>
</dbReference>
<keyword evidence="15" id="KW-1185">Reference proteome</keyword>
<keyword evidence="3" id="KW-0813">Transport</keyword>
<evidence type="ECO:0000256" key="10">
    <source>
        <dbReference type="ARBA" id="ARBA00023286"/>
    </source>
</evidence>
<dbReference type="Pfam" id="PF10613">
    <property type="entry name" value="Lig_chan-Glu_bd"/>
    <property type="match status" value="1"/>
</dbReference>
<keyword evidence="7" id="KW-0472">Membrane</keyword>
<gene>
    <name evidence="14" type="ORF">Tsubulata_040567</name>
</gene>
<dbReference type="AlphaFoldDB" id="A0A9Q0FHH7"/>
<keyword evidence="5" id="KW-1133">Transmembrane helix</keyword>
<reference evidence="14" key="1">
    <citation type="submission" date="2022-02" db="EMBL/GenBank/DDBJ databases">
        <authorList>
            <person name="Henning P.M."/>
            <person name="McCubbin A.G."/>
            <person name="Shore J.S."/>
        </authorList>
    </citation>
    <scope>NUCLEOTIDE SEQUENCE</scope>
    <source>
        <strain evidence="14">F60SS</strain>
        <tissue evidence="14">Leaves</tissue>
    </source>
</reference>
<keyword evidence="8" id="KW-0675">Receptor</keyword>
<name>A0A9Q0FHH7_9ROSI</name>
<keyword evidence="6" id="KW-0406">Ion transport</keyword>
<feature type="non-terminal residue" evidence="14">
    <location>
        <position position="553"/>
    </location>
</feature>
<evidence type="ECO:0000256" key="7">
    <source>
        <dbReference type="ARBA" id="ARBA00023136"/>
    </source>
</evidence>
<dbReference type="SMART" id="SM00079">
    <property type="entry name" value="PBPe"/>
    <property type="match status" value="1"/>
</dbReference>
<sequence>MTSWTGKIGHTSISMAISDFYSKHTHYKTRLVLHTKDSRGDGWLMENIKVQAILFGAETPTEAKFLAGLGIRAEVPTISFLPTCQAISLVRYPHFVQFTGDEISQVKAITSLVEAYSWRSVTLVYEDNDHGEELPSMIGSFLDIDVRITHRIATKADSTDEQIAKQLHVAFTSQAGVFVVHLSPSLASLLLLNVKKLGMMSEGYVWIVTNKTMNFLHSMDSSIVEDMQGILGVRPYISPSEELKNFTSRWRRKFLLENPNVEEMLELNAYGIWSYDAISALAMAAERVRSLPVSLISKVQRTSSRLSMMEIGTIQTSQSGTLLILKEIVQGKFKGLSGEIKLDRSRNLVSKGYEIRREENWILDSSRWHYKRNGRIKENAENRCSTSTIARDPHTNATIVTGFCIDVFNATVNALDYDLQYDFIPFVNERGQSAGSHSDLIDQLYYQKYDAVVGDIKITANRSRYVDFTMPFSEMGYATVMKKTNSNDMWIFLHPLTALLPNYGQPVAVFGSLNIPVTNNSEARRLNKLEPRCLLPSPREKLSSNLSKFIVIV</sequence>
<dbReference type="InterPro" id="IPR019594">
    <property type="entry name" value="Glu/Gly-bd"/>
</dbReference>
<dbReference type="PANTHER" id="PTHR34836">
    <property type="entry name" value="OS06G0188250 PROTEIN"/>
    <property type="match status" value="1"/>
</dbReference>
<dbReference type="EMBL" id="JAKUCV010005336">
    <property type="protein sequence ID" value="KAJ4831559.1"/>
    <property type="molecule type" value="Genomic_DNA"/>
</dbReference>
<evidence type="ECO:0000256" key="1">
    <source>
        <dbReference type="ARBA" id="ARBA00004141"/>
    </source>
</evidence>
<proteinExistence type="predicted"/>
<evidence type="ECO:0000256" key="5">
    <source>
        <dbReference type="ARBA" id="ARBA00022989"/>
    </source>
</evidence>
<comment type="subunit">
    <text evidence="2">May form heteromers.</text>
</comment>
<organism evidence="14 15">
    <name type="scientific">Turnera subulata</name>
    <dbReference type="NCBI Taxonomy" id="218843"/>
    <lineage>
        <taxon>Eukaryota</taxon>
        <taxon>Viridiplantae</taxon>
        <taxon>Streptophyta</taxon>
        <taxon>Embryophyta</taxon>
        <taxon>Tracheophyta</taxon>
        <taxon>Spermatophyta</taxon>
        <taxon>Magnoliopsida</taxon>
        <taxon>eudicotyledons</taxon>
        <taxon>Gunneridae</taxon>
        <taxon>Pentapetalae</taxon>
        <taxon>rosids</taxon>
        <taxon>fabids</taxon>
        <taxon>Malpighiales</taxon>
        <taxon>Passifloraceae</taxon>
        <taxon>Turnera</taxon>
    </lineage>
</organism>